<organism evidence="4 6">
    <name type="scientific">Caulochytrium protostelioides</name>
    <dbReference type="NCBI Taxonomy" id="1555241"/>
    <lineage>
        <taxon>Eukaryota</taxon>
        <taxon>Fungi</taxon>
        <taxon>Fungi incertae sedis</taxon>
        <taxon>Chytridiomycota</taxon>
        <taxon>Chytridiomycota incertae sedis</taxon>
        <taxon>Chytridiomycetes</taxon>
        <taxon>Caulochytriales</taxon>
        <taxon>Caulochytriaceae</taxon>
        <taxon>Caulochytrium</taxon>
    </lineage>
</organism>
<sequence length="919" mass="99390">MAHRLYQSRLSFAASPSPSRSPPAKTEPSRRPRAPRQSPSSPPPQLKPEPEPKPTRPAACAGHGLTLPPGPARKPETDRRAGWSAGAVSIKPDPDGFADKVAAAAADPWAVWNGAGAETDTASDAETGPSFSTTPPEPPPPLGRAAEGYGGGSGDDEDGDSAVVVVPGRFAASEPPIDDTVARACGFGMSDDSDDDGDGGGPGSPLVAFHRSGRAAARVAAGSDDDDEVDDAAGALRVIDPSRRHRSAALRRPASLKAGTAMVSEASDANGDSIREAASEASDTAESILSAHSSDQPLSADRRDYLQERRKATVRKLSALRRKRSQRDGARRPTAVSSSDSESTSEFGGVRRVRRLPTDSTDSDSDSDAASGRAGIVILRPDQLDNALDDGFIVSDNEIESPAEASDGTPDDEDEDGASDAWPSSGAGDRMLLEKAVARRAWLARAGDSDGDDFDDPMARTRDARQLAVMRDVPTAFNAQFHNPAEHYVIYSQWLVHLVFDPLFGVRIKDADPATYSYFASSIRALDTRVQSYKQSLVGSSVWTREFEIDVGRWPVIRSQRRGIWDPKDCDVCRRHGHVASWTVGFTGRPYDHKTLAPVLSDRESYGDMHAAFDVDALVTQMAHEASCASASASGSDASGLDSTTESASDSEAAATAKPELSCRSEAESDEDQLLKRTPSRRPTLVILDSDEEEGGGAHESRKPPLPPSGDAIVAPVPKRRRRRKGPQLPEPGPGLGRSLPRHKRLRKDGAEDPEVRAERKQAERLQRLRAHVQAVSFGHQIYREYDAGRMCYERLSLWHRLHHWQYTDLQTVTVMVREHLRKTKAKTKTTTTAKTMTPFDAGYSSHHADGDEDAAAPRSSYSGFEPPLGMAALMEDVNPDDVWQALQRTAIPDLYARWKGLLEQSERYTTDGKLQNTC</sequence>
<dbReference type="Proteomes" id="UP000268535">
    <property type="component" value="Unassembled WGS sequence"/>
</dbReference>
<feature type="region of interest" description="Disordered" evidence="1">
    <location>
        <begin position="1"/>
        <end position="96"/>
    </location>
</feature>
<keyword evidence="6" id="KW-1185">Reference proteome</keyword>
<feature type="compositionally biased region" description="Low complexity" evidence="1">
    <location>
        <begin position="8"/>
        <end position="24"/>
    </location>
</feature>
<feature type="compositionally biased region" description="Low complexity" evidence="1">
    <location>
        <begin position="337"/>
        <end position="346"/>
    </location>
</feature>
<feature type="compositionally biased region" description="Basic residues" evidence="1">
    <location>
        <begin position="312"/>
        <end position="325"/>
    </location>
</feature>
<dbReference type="OrthoDB" id="21499at2759"/>
<feature type="domain" description="DUF4211" evidence="2">
    <location>
        <begin position="466"/>
        <end position="596"/>
    </location>
</feature>
<feature type="region of interest" description="Disordered" evidence="1">
    <location>
        <begin position="631"/>
        <end position="761"/>
    </location>
</feature>
<feature type="compositionally biased region" description="Low complexity" evidence="1">
    <location>
        <begin position="631"/>
        <end position="657"/>
    </location>
</feature>
<feature type="region of interest" description="Disordered" evidence="1">
    <location>
        <begin position="843"/>
        <end position="862"/>
    </location>
</feature>
<feature type="compositionally biased region" description="Basic and acidic residues" evidence="1">
    <location>
        <begin position="748"/>
        <end position="761"/>
    </location>
</feature>
<evidence type="ECO:0000313" key="4">
    <source>
        <dbReference type="EMBL" id="RKO99361.1"/>
    </source>
</evidence>
<evidence type="ECO:0000313" key="5">
    <source>
        <dbReference type="Proteomes" id="UP000268535"/>
    </source>
</evidence>
<proteinExistence type="predicted"/>
<evidence type="ECO:0000313" key="3">
    <source>
        <dbReference type="EMBL" id="RKO98097.1"/>
    </source>
</evidence>
<feature type="compositionally biased region" description="Acidic residues" evidence="1">
    <location>
        <begin position="409"/>
        <end position="418"/>
    </location>
</feature>
<feature type="region of interest" description="Disordered" evidence="1">
    <location>
        <begin position="242"/>
        <end position="374"/>
    </location>
</feature>
<dbReference type="PANTHER" id="PTHR14689">
    <property type="entry name" value="PHORBOL-ESTER_DAG-TYPE DOMAIN-CONTAINING PROTEIN"/>
    <property type="match status" value="1"/>
</dbReference>
<reference evidence="5 6" key="1">
    <citation type="journal article" date="2018" name="Nat. Microbiol.">
        <title>Leveraging single-cell genomics to expand the fungal tree of life.</title>
        <authorList>
            <person name="Ahrendt S.R."/>
            <person name="Quandt C.A."/>
            <person name="Ciobanu D."/>
            <person name="Clum A."/>
            <person name="Salamov A."/>
            <person name="Andreopoulos B."/>
            <person name="Cheng J.F."/>
            <person name="Woyke T."/>
            <person name="Pelin A."/>
            <person name="Henrissat B."/>
            <person name="Reynolds N.K."/>
            <person name="Benny G.L."/>
            <person name="Smith M.E."/>
            <person name="James T.Y."/>
            <person name="Grigoriev I.V."/>
        </authorList>
    </citation>
    <scope>NUCLEOTIDE SEQUENCE [LARGE SCALE GENOMIC DNA]</scope>
    <source>
        <strain evidence="5 6">ATCC 52028</strain>
    </source>
</reference>
<feature type="region of interest" description="Disordered" evidence="1">
    <location>
        <begin position="112"/>
        <end position="209"/>
    </location>
</feature>
<reference evidence="3" key="3">
    <citation type="submission" date="2018-08" db="EMBL/GenBank/DDBJ databases">
        <title>Leveraging single-cell genomics to expand the Fungal Tree of Life.</title>
        <authorList>
            <consortium name="DOE Joint Genome Institute"/>
            <person name="Ahrendt S.R."/>
            <person name="Quandt C.A."/>
            <person name="Ciobanu D."/>
            <person name="Clum A."/>
            <person name="Salamov A."/>
            <person name="Andreopoulos B."/>
            <person name="Cheng J.-F."/>
            <person name="Woyke T."/>
            <person name="Pelin A."/>
            <person name="Henrissat B."/>
            <person name="Reynolds N."/>
            <person name="Benny G.L."/>
            <person name="Smith M.E."/>
            <person name="James T.Y."/>
            <person name="Grigoriev I.V."/>
        </authorList>
    </citation>
    <scope>NUCLEOTIDE SEQUENCE</scope>
    <source>
        <strain evidence="3">ATCC 52028</strain>
    </source>
</reference>
<dbReference type="InterPro" id="IPR025451">
    <property type="entry name" value="DUF4211"/>
</dbReference>
<evidence type="ECO:0000313" key="6">
    <source>
        <dbReference type="Proteomes" id="UP000274922"/>
    </source>
</evidence>
<evidence type="ECO:0000256" key="1">
    <source>
        <dbReference type="SAM" id="MobiDB-lite"/>
    </source>
</evidence>
<evidence type="ECO:0000259" key="2">
    <source>
        <dbReference type="Pfam" id="PF13926"/>
    </source>
</evidence>
<reference evidence="4" key="2">
    <citation type="submission" date="2018-04" db="EMBL/GenBank/DDBJ databases">
        <title>Leveraging single-cell genomics to expand the Fungal Tree of Life.</title>
        <authorList>
            <consortium name="DOE Joint Genome Institute"/>
            <person name="Ahrendt S.R."/>
            <person name="Quandt C.A."/>
            <person name="Ciobanu D."/>
            <person name="Clum A."/>
            <person name="Salamov A."/>
            <person name="Andreopoulos B."/>
            <person name="Cheng J.-F."/>
            <person name="Woyke T."/>
            <person name="Pelin A."/>
            <person name="Henrissat B."/>
            <person name="Benny G.L."/>
            <person name="Smith M.E."/>
            <person name="James T.Y."/>
            <person name="Grigoriev I.V."/>
        </authorList>
    </citation>
    <scope>NUCLEOTIDE SEQUENCE</scope>
    <source>
        <strain evidence="4">ATCC 52028</strain>
    </source>
</reference>
<name>A0A4P9X2Y4_9FUNG</name>
<dbReference type="Pfam" id="PF13926">
    <property type="entry name" value="DUF4211"/>
    <property type="match status" value="1"/>
</dbReference>
<feature type="compositionally biased region" description="Basic and acidic residues" evidence="1">
    <location>
        <begin position="300"/>
        <end position="311"/>
    </location>
</feature>
<gene>
    <name evidence="3" type="ORF">CAUPRSCDRAFT_10275</name>
    <name evidence="4" type="ORF">CXG81DRAFT_27868</name>
</gene>
<feature type="region of interest" description="Disordered" evidence="1">
    <location>
        <begin position="398"/>
        <end position="427"/>
    </location>
</feature>
<dbReference type="STRING" id="1555241.A0A4P9X2Y4"/>
<dbReference type="AlphaFoldDB" id="A0A4P9X2Y4"/>
<dbReference type="EMBL" id="ML014291">
    <property type="protein sequence ID" value="RKO99361.1"/>
    <property type="molecule type" value="Genomic_DNA"/>
</dbReference>
<dbReference type="GO" id="GO:0005634">
    <property type="term" value="C:nucleus"/>
    <property type="evidence" value="ECO:0007669"/>
    <property type="project" value="TreeGrafter"/>
</dbReference>
<protein>
    <recommendedName>
        <fullName evidence="2">DUF4211 domain-containing protein</fullName>
    </recommendedName>
</protein>
<accession>A0A4P9X2Y4</accession>
<dbReference type="EMBL" id="ML009116">
    <property type="protein sequence ID" value="RKO98097.1"/>
    <property type="molecule type" value="Genomic_DNA"/>
</dbReference>
<dbReference type="PANTHER" id="PTHR14689:SF0">
    <property type="entry name" value="COILED-COIL DOMAIN-CONTAINING PROTEIN 82"/>
    <property type="match status" value="1"/>
</dbReference>
<dbReference type="Proteomes" id="UP000274922">
    <property type="component" value="Unassembled WGS sequence"/>
</dbReference>